<evidence type="ECO:0000313" key="3">
    <source>
        <dbReference type="Proteomes" id="UP000285655"/>
    </source>
</evidence>
<proteinExistence type="predicted"/>
<evidence type="ECO:0000256" key="1">
    <source>
        <dbReference type="SAM" id="Phobius"/>
    </source>
</evidence>
<protein>
    <recommendedName>
        <fullName evidence="4">DUF3955 domain-containing protein</fullName>
    </recommendedName>
</protein>
<dbReference type="AlphaFoldDB" id="A0A419DC21"/>
<evidence type="ECO:0000313" key="2">
    <source>
        <dbReference type="EMBL" id="RJO60648.1"/>
    </source>
</evidence>
<dbReference type="EMBL" id="QZJW01000043">
    <property type="protein sequence ID" value="RJO60648.1"/>
    <property type="molecule type" value="Genomic_DNA"/>
</dbReference>
<keyword evidence="1" id="KW-1133">Transmembrane helix</keyword>
<keyword evidence="1" id="KW-0812">Transmembrane</keyword>
<dbReference type="Proteomes" id="UP000285655">
    <property type="component" value="Unassembled WGS sequence"/>
</dbReference>
<reference evidence="2 3" key="1">
    <citation type="journal article" date="2017" name="ISME J.">
        <title>Energy and carbon metabolisms in a deep terrestrial subsurface fluid microbial community.</title>
        <authorList>
            <person name="Momper L."/>
            <person name="Jungbluth S.P."/>
            <person name="Lee M.D."/>
            <person name="Amend J.P."/>
        </authorList>
    </citation>
    <scope>NUCLEOTIDE SEQUENCE [LARGE SCALE GENOMIC DNA]</scope>
    <source>
        <strain evidence="2">SURF_29</strain>
    </source>
</reference>
<evidence type="ECO:0008006" key="4">
    <source>
        <dbReference type="Google" id="ProtNLM"/>
    </source>
</evidence>
<gene>
    <name evidence="2" type="ORF">C4544_04880</name>
</gene>
<organism evidence="2 3">
    <name type="scientific">candidate division WS5 bacterium</name>
    <dbReference type="NCBI Taxonomy" id="2093353"/>
    <lineage>
        <taxon>Bacteria</taxon>
        <taxon>candidate division WS5</taxon>
    </lineage>
</organism>
<keyword evidence="1" id="KW-0472">Membrane</keyword>
<comment type="caution">
    <text evidence="2">The sequence shown here is derived from an EMBL/GenBank/DDBJ whole genome shotgun (WGS) entry which is preliminary data.</text>
</comment>
<name>A0A419DC21_9BACT</name>
<accession>A0A419DC21</accession>
<sequence>MKKSYFLKIIVLLITGFAMLLFSPCKIDAYIDPNTGGFFFTSVLPFVYGILAALVIFGKRIVNSVKKIFSRKK</sequence>
<feature type="transmembrane region" description="Helical" evidence="1">
    <location>
        <begin position="39"/>
        <end position="62"/>
    </location>
</feature>